<feature type="transmembrane region" description="Helical" evidence="6">
    <location>
        <begin position="387"/>
        <end position="408"/>
    </location>
</feature>
<dbReference type="Proteomes" id="UP000675920">
    <property type="component" value="Unplaced"/>
</dbReference>
<feature type="transmembrane region" description="Helical" evidence="6">
    <location>
        <begin position="357"/>
        <end position="375"/>
    </location>
</feature>
<reference evidence="8" key="2">
    <citation type="submission" date="2025-08" db="UniProtKB">
        <authorList>
            <consortium name="RefSeq"/>
        </authorList>
    </citation>
    <scope>IDENTIFICATION</scope>
</reference>
<proteinExistence type="predicted"/>
<dbReference type="GO" id="GO:0015920">
    <property type="term" value="P:lipopolysaccharide transport"/>
    <property type="evidence" value="ECO:0007669"/>
    <property type="project" value="TreeGrafter"/>
</dbReference>
<comment type="subcellular location">
    <subcellularLocation>
        <location evidence="1">Cell membrane</location>
        <topology evidence="1">Multi-pass membrane protein</topology>
    </subcellularLocation>
</comment>
<keyword evidence="4 6" id="KW-1133">Transmembrane helix</keyword>
<feature type="transmembrane region" description="Helical" evidence="6">
    <location>
        <begin position="331"/>
        <end position="350"/>
    </location>
</feature>
<keyword evidence="2" id="KW-1003">Cell membrane</keyword>
<dbReference type="AlphaFoldDB" id="A0A8B6X881"/>
<accession>A0A8B6X881</accession>
<sequence length="414" mass="44833">MILRRYLARQIWGSIALVLFALVALFFFLDLLQEMDDVGRAGYRFHHALVYVALQMPSTLRLLLPLSALIGTITALAQLAAGSQFTIMRAAGLSPLGAVRAVLGAALLLVGITFAVGEYVAPMAEITAEKLRLGLLGRAASTDLRSGFWIKDVVFDPDGRPTGVRFVNAREVLADGSLAGVRLYEFDDAMRLQSFAEAKSARFERDDSPAASGWRLRDITETRLSTRGAAAKAPVAAASAAGAAGHAASATAARLATDAITPATRPELAWRSEVVHEAERLWPTTLDASIVSSAFLKPENMSVMALWNYVEHLKLTRQRSLKYELALWKKIVDPITVAVMMLLALPFAYLHTRSGGVSVKIFAGIMIGIAFHFLNNLSAHLGLLNGWPAWLPAAAPSLLALLIAAGWLRWVSRH</sequence>
<reference evidence="8" key="1">
    <citation type="journal article" date="2019" name="Nature">
        <title>Structural basis of unidirectional export of lipopolysaccharide to the cell surface.</title>
        <authorList>
            <person name="Owens T.W."/>
            <person name="Taylor R.J."/>
            <person name="Pahil K.S."/>
            <person name="Bertani B.R."/>
            <person name="Ruiz N."/>
            <person name="Kruse A.C."/>
            <person name="Kahne D."/>
        </authorList>
    </citation>
    <scope>NUCLEOTIDE SEQUENCE</scope>
</reference>
<dbReference type="PANTHER" id="PTHR33529">
    <property type="entry name" value="SLR0882 PROTEIN-RELATED"/>
    <property type="match status" value="1"/>
</dbReference>
<evidence type="ECO:0000313" key="7">
    <source>
        <dbReference type="Proteomes" id="UP000675920"/>
    </source>
</evidence>
<keyword evidence="7" id="KW-1185">Reference proteome</keyword>
<evidence type="ECO:0000256" key="4">
    <source>
        <dbReference type="ARBA" id="ARBA00022989"/>
    </source>
</evidence>
<evidence type="ECO:0000256" key="6">
    <source>
        <dbReference type="SAM" id="Phobius"/>
    </source>
</evidence>
<organism evidence="7 8">
    <name type="scientific">Derxia gummosa DSM 723</name>
    <dbReference type="NCBI Taxonomy" id="1121388"/>
    <lineage>
        <taxon>Bacteria</taxon>
        <taxon>Pseudomonadati</taxon>
        <taxon>Pseudomonadota</taxon>
        <taxon>Betaproteobacteria</taxon>
        <taxon>Burkholderiales</taxon>
        <taxon>Alcaligenaceae</taxon>
        <taxon>Derxia</taxon>
    </lineage>
</organism>
<name>A0A8B6X881_9BURK</name>
<dbReference type="GO" id="GO:0043190">
    <property type="term" value="C:ATP-binding cassette (ABC) transporter complex"/>
    <property type="evidence" value="ECO:0007669"/>
    <property type="project" value="TreeGrafter"/>
</dbReference>
<keyword evidence="3 6" id="KW-0812">Transmembrane</keyword>
<dbReference type="InterPro" id="IPR005495">
    <property type="entry name" value="LptG/LptF_permease"/>
</dbReference>
<evidence type="ECO:0000256" key="3">
    <source>
        <dbReference type="ARBA" id="ARBA00022692"/>
    </source>
</evidence>
<dbReference type="Pfam" id="PF03739">
    <property type="entry name" value="LptF_LptG"/>
    <property type="match status" value="1"/>
</dbReference>
<evidence type="ECO:0000256" key="1">
    <source>
        <dbReference type="ARBA" id="ARBA00004651"/>
    </source>
</evidence>
<protein>
    <submittedName>
        <fullName evidence="8">LPS export ABC transporter permease LptG</fullName>
    </submittedName>
</protein>
<keyword evidence="5 6" id="KW-0472">Membrane</keyword>
<evidence type="ECO:0000256" key="5">
    <source>
        <dbReference type="ARBA" id="ARBA00023136"/>
    </source>
</evidence>
<gene>
    <name evidence="8" type="primary">lptG</name>
</gene>
<evidence type="ECO:0000256" key="2">
    <source>
        <dbReference type="ARBA" id="ARBA00022475"/>
    </source>
</evidence>
<feature type="transmembrane region" description="Helical" evidence="6">
    <location>
        <begin position="62"/>
        <end position="81"/>
    </location>
</feature>
<feature type="transmembrane region" description="Helical" evidence="6">
    <location>
        <begin position="93"/>
        <end position="116"/>
    </location>
</feature>
<evidence type="ECO:0000313" key="8">
    <source>
        <dbReference type="RefSeq" id="WP_034412276.1"/>
    </source>
</evidence>
<dbReference type="RefSeq" id="WP_034412276.1">
    <property type="nucleotide sequence ID" value="NZ_KI519499.1"/>
</dbReference>
<feature type="transmembrane region" description="Helical" evidence="6">
    <location>
        <begin position="12"/>
        <end position="29"/>
    </location>
</feature>
<dbReference type="PANTHER" id="PTHR33529:SF2">
    <property type="entry name" value="LIPOPOLYSACCHARIDE EXPORT SYSTEM PERMEASE PROTEIN LPTG"/>
    <property type="match status" value="1"/>
</dbReference>